<keyword evidence="4" id="KW-1185">Reference proteome</keyword>
<organism evidence="3 4">
    <name type="scientific">Roridomyces roridus</name>
    <dbReference type="NCBI Taxonomy" id="1738132"/>
    <lineage>
        <taxon>Eukaryota</taxon>
        <taxon>Fungi</taxon>
        <taxon>Dikarya</taxon>
        <taxon>Basidiomycota</taxon>
        <taxon>Agaricomycotina</taxon>
        <taxon>Agaricomycetes</taxon>
        <taxon>Agaricomycetidae</taxon>
        <taxon>Agaricales</taxon>
        <taxon>Marasmiineae</taxon>
        <taxon>Mycenaceae</taxon>
        <taxon>Roridomyces</taxon>
    </lineage>
</organism>
<proteinExistence type="predicted"/>
<feature type="transmembrane region" description="Helical" evidence="2">
    <location>
        <begin position="153"/>
        <end position="175"/>
    </location>
</feature>
<keyword evidence="2" id="KW-0472">Membrane</keyword>
<comment type="caution">
    <text evidence="3">The sequence shown here is derived from an EMBL/GenBank/DDBJ whole genome shotgun (WGS) entry which is preliminary data.</text>
</comment>
<dbReference type="AlphaFoldDB" id="A0AAD7FFI0"/>
<gene>
    <name evidence="3" type="ORF">FB45DRAFT_134005</name>
</gene>
<evidence type="ECO:0000256" key="1">
    <source>
        <dbReference type="SAM" id="MobiDB-lite"/>
    </source>
</evidence>
<feature type="region of interest" description="Disordered" evidence="1">
    <location>
        <begin position="128"/>
        <end position="147"/>
    </location>
</feature>
<protein>
    <submittedName>
        <fullName evidence="3">Uncharacterized protein</fullName>
    </submittedName>
</protein>
<dbReference type="Proteomes" id="UP001221142">
    <property type="component" value="Unassembled WGS sequence"/>
</dbReference>
<evidence type="ECO:0000313" key="3">
    <source>
        <dbReference type="EMBL" id="KAJ7621073.1"/>
    </source>
</evidence>
<keyword evidence="2" id="KW-1133">Transmembrane helix</keyword>
<sequence length="192" mass="20584">MTDPCYGFNGHLCTASTQSWLRDRIADQTTLPVSHSDDSEGHAHFFPLPFFFFSRLCRRCWQPYSSHLNMQVTSLFATFFAFLTLVASLATQTRIITSSAGCTIGNLIGYSEESAQPSSLLQKRAASASPSAGPSATDLPKNTSGGMGPNPGAVAGGVILGVAVLATLIFGALWYRRRQQAQACCHCADLQS</sequence>
<dbReference type="CDD" id="cd12087">
    <property type="entry name" value="TM_EGFR-like"/>
    <property type="match status" value="1"/>
</dbReference>
<evidence type="ECO:0000313" key="4">
    <source>
        <dbReference type="Proteomes" id="UP001221142"/>
    </source>
</evidence>
<keyword evidence="2" id="KW-0812">Transmembrane</keyword>
<dbReference type="EMBL" id="JARKIF010000016">
    <property type="protein sequence ID" value="KAJ7621073.1"/>
    <property type="molecule type" value="Genomic_DNA"/>
</dbReference>
<feature type="transmembrane region" description="Helical" evidence="2">
    <location>
        <begin position="68"/>
        <end position="90"/>
    </location>
</feature>
<reference evidence="3" key="1">
    <citation type="submission" date="2023-03" db="EMBL/GenBank/DDBJ databases">
        <title>Massive genome expansion in bonnet fungi (Mycena s.s.) driven by repeated elements and novel gene families across ecological guilds.</title>
        <authorList>
            <consortium name="Lawrence Berkeley National Laboratory"/>
            <person name="Harder C.B."/>
            <person name="Miyauchi S."/>
            <person name="Viragh M."/>
            <person name="Kuo A."/>
            <person name="Thoen E."/>
            <person name="Andreopoulos B."/>
            <person name="Lu D."/>
            <person name="Skrede I."/>
            <person name="Drula E."/>
            <person name="Henrissat B."/>
            <person name="Morin E."/>
            <person name="Kohler A."/>
            <person name="Barry K."/>
            <person name="LaButti K."/>
            <person name="Morin E."/>
            <person name="Salamov A."/>
            <person name="Lipzen A."/>
            <person name="Mereny Z."/>
            <person name="Hegedus B."/>
            <person name="Baldrian P."/>
            <person name="Stursova M."/>
            <person name="Weitz H."/>
            <person name="Taylor A."/>
            <person name="Grigoriev I.V."/>
            <person name="Nagy L.G."/>
            <person name="Martin F."/>
            <person name="Kauserud H."/>
        </authorList>
    </citation>
    <scope>NUCLEOTIDE SEQUENCE</scope>
    <source>
        <strain evidence="3">9284</strain>
    </source>
</reference>
<evidence type="ECO:0000256" key="2">
    <source>
        <dbReference type="SAM" id="Phobius"/>
    </source>
</evidence>
<name>A0AAD7FFI0_9AGAR</name>
<accession>A0AAD7FFI0</accession>